<evidence type="ECO:0000256" key="3">
    <source>
        <dbReference type="PROSITE-ProRule" id="PRU10141"/>
    </source>
</evidence>
<keyword evidence="3" id="KW-0547">Nucleotide-binding</keyword>
<gene>
    <name evidence="6" type="ORF">CTI12_AA349770</name>
</gene>
<feature type="binding site" evidence="3">
    <location>
        <position position="395"/>
    </location>
    <ligand>
        <name>ATP</name>
        <dbReference type="ChEBI" id="CHEBI:30616"/>
    </ligand>
</feature>
<dbReference type="Proteomes" id="UP000245207">
    <property type="component" value="Unassembled WGS sequence"/>
</dbReference>
<dbReference type="InterPro" id="IPR000719">
    <property type="entry name" value="Prot_kinase_dom"/>
</dbReference>
<keyword evidence="6" id="KW-0418">Kinase</keyword>
<evidence type="ECO:0000313" key="6">
    <source>
        <dbReference type="EMBL" id="PWA63848.1"/>
    </source>
</evidence>
<dbReference type="CDD" id="cd23509">
    <property type="entry name" value="Gnk2-like"/>
    <property type="match status" value="2"/>
</dbReference>
<sequence>MMIKLVRNKILLWFSFVFVFLIIITTTTTLAQSDSLLYFYCSDPGNYTTNSLYEKNLNTTFSILPTTSNGFGFYNLSTGQGNNTINSISLCRGDIKPDICLSCLNNAIGSIRQLCAYKISAITYLEYCSVMYSNETVLGNNDLWFYIYMANRQNTTNVDRFNGALRPLMDTLRAQASNGGPLKKFASGNTTGPDFSTIYALVQCTPDLSKQECNDCLENLINQIPRLFNGKLGGRIFEHMCNFRYEIYLFFNESNVDLAILPPPPSTQPPLVISPQPPPVYMEVNIVILLHETCYLLLREKEKYNTNCDNSNCHNDSHWCHNACFTLYLDKIEEERGEANTAYVPELDELIDPRNQSFTFLDIQRITDSFNTIIGKGGFGTVFYGYIGNNQVAVKLLSETSAQGYREFHAEVRLLMSVHHKNITSLVGYCNEGNQKGIIYEYMANGNLGMHLFDGSLNVLSWTKRLKIAYDAAQDFGLSRAFATEGATHVSTVICGTPGYLDPDYYYRVKTSYLKPFSPKNSVSLIKTMTKELTAVEFFK</sequence>
<dbReference type="OrthoDB" id="4062651at2759"/>
<dbReference type="PANTHER" id="PTHR32099">
    <property type="entry name" value="CYSTEINE-RICH REPEAT SECRETORY PROTEIN"/>
    <property type="match status" value="1"/>
</dbReference>
<keyword evidence="7" id="KW-1185">Reference proteome</keyword>
<dbReference type="AlphaFoldDB" id="A0A2U1MRG0"/>
<evidence type="ECO:0000259" key="4">
    <source>
        <dbReference type="PROSITE" id="PS50011"/>
    </source>
</evidence>
<organism evidence="6 7">
    <name type="scientific">Artemisia annua</name>
    <name type="common">Sweet wormwood</name>
    <dbReference type="NCBI Taxonomy" id="35608"/>
    <lineage>
        <taxon>Eukaryota</taxon>
        <taxon>Viridiplantae</taxon>
        <taxon>Streptophyta</taxon>
        <taxon>Embryophyta</taxon>
        <taxon>Tracheophyta</taxon>
        <taxon>Spermatophyta</taxon>
        <taxon>Magnoliopsida</taxon>
        <taxon>eudicotyledons</taxon>
        <taxon>Gunneridae</taxon>
        <taxon>Pentapetalae</taxon>
        <taxon>asterids</taxon>
        <taxon>campanulids</taxon>
        <taxon>Asterales</taxon>
        <taxon>Asteraceae</taxon>
        <taxon>Asteroideae</taxon>
        <taxon>Anthemideae</taxon>
        <taxon>Artemisiinae</taxon>
        <taxon>Artemisia</taxon>
    </lineage>
</organism>
<reference evidence="6 7" key="1">
    <citation type="journal article" date="2018" name="Mol. Plant">
        <title>The genome of Artemisia annua provides insight into the evolution of Asteraceae family and artemisinin biosynthesis.</title>
        <authorList>
            <person name="Shen Q."/>
            <person name="Zhang L."/>
            <person name="Liao Z."/>
            <person name="Wang S."/>
            <person name="Yan T."/>
            <person name="Shi P."/>
            <person name="Liu M."/>
            <person name="Fu X."/>
            <person name="Pan Q."/>
            <person name="Wang Y."/>
            <person name="Lv Z."/>
            <person name="Lu X."/>
            <person name="Zhang F."/>
            <person name="Jiang W."/>
            <person name="Ma Y."/>
            <person name="Chen M."/>
            <person name="Hao X."/>
            <person name="Li L."/>
            <person name="Tang Y."/>
            <person name="Lv G."/>
            <person name="Zhou Y."/>
            <person name="Sun X."/>
            <person name="Brodelius P.E."/>
            <person name="Rose J.K.C."/>
            <person name="Tang K."/>
        </authorList>
    </citation>
    <scope>NUCLEOTIDE SEQUENCE [LARGE SCALE GENOMIC DNA]</scope>
    <source>
        <strain evidence="7">cv. Huhao1</strain>
        <tissue evidence="6">Leaf</tissue>
    </source>
</reference>
<keyword evidence="3" id="KW-0067">ATP-binding</keyword>
<dbReference type="Gene3D" id="3.30.430.20">
    <property type="entry name" value="Gnk2 domain, C-X8-C-X2-C motif"/>
    <property type="match status" value="2"/>
</dbReference>
<dbReference type="InterPro" id="IPR002902">
    <property type="entry name" value="GNK2"/>
</dbReference>
<name>A0A2U1MRG0_ARTAN</name>
<dbReference type="Pfam" id="PF07714">
    <property type="entry name" value="PK_Tyr_Ser-Thr"/>
    <property type="match status" value="1"/>
</dbReference>
<keyword evidence="1" id="KW-0732">Signal</keyword>
<feature type="domain" description="Gnk2-homologous" evidence="5">
    <location>
        <begin position="143"/>
        <end position="250"/>
    </location>
</feature>
<proteinExistence type="predicted"/>
<dbReference type="InterPro" id="IPR038408">
    <property type="entry name" value="GNK2_sf"/>
</dbReference>
<comment type="caution">
    <text evidence="6">The sequence shown here is derived from an EMBL/GenBank/DDBJ whole genome shotgun (WGS) entry which is preliminary data.</text>
</comment>
<dbReference type="GO" id="GO:0005524">
    <property type="term" value="F:ATP binding"/>
    <property type="evidence" value="ECO:0007669"/>
    <property type="project" value="UniProtKB-UniRule"/>
</dbReference>
<dbReference type="PROSITE" id="PS50011">
    <property type="entry name" value="PROTEIN_KINASE_DOM"/>
    <property type="match status" value="1"/>
</dbReference>
<keyword evidence="2" id="KW-0677">Repeat</keyword>
<dbReference type="SUPFAM" id="SSF56112">
    <property type="entry name" value="Protein kinase-like (PK-like)"/>
    <property type="match status" value="1"/>
</dbReference>
<dbReference type="GO" id="GO:0004672">
    <property type="term" value="F:protein kinase activity"/>
    <property type="evidence" value="ECO:0007669"/>
    <property type="project" value="InterPro"/>
</dbReference>
<evidence type="ECO:0000259" key="5">
    <source>
        <dbReference type="PROSITE" id="PS51473"/>
    </source>
</evidence>
<keyword evidence="6" id="KW-0675">Receptor</keyword>
<dbReference type="InterPro" id="IPR011009">
    <property type="entry name" value="Kinase-like_dom_sf"/>
</dbReference>
<feature type="domain" description="Protein kinase" evidence="4">
    <location>
        <begin position="368"/>
        <end position="540"/>
    </location>
</feature>
<dbReference type="PANTHER" id="PTHR32099:SF99">
    <property type="entry name" value="GNK2-LIKE DOMAIN-CONTAINING PROTEIN"/>
    <property type="match status" value="1"/>
</dbReference>
<dbReference type="PROSITE" id="PS51473">
    <property type="entry name" value="GNK2"/>
    <property type="match status" value="2"/>
</dbReference>
<evidence type="ECO:0000256" key="2">
    <source>
        <dbReference type="ARBA" id="ARBA00022737"/>
    </source>
</evidence>
<dbReference type="InterPro" id="IPR001245">
    <property type="entry name" value="Ser-Thr/Tyr_kinase_cat_dom"/>
</dbReference>
<feature type="domain" description="Gnk2-homologous" evidence="5">
    <location>
        <begin position="35"/>
        <end position="137"/>
    </location>
</feature>
<dbReference type="Gene3D" id="1.10.510.10">
    <property type="entry name" value="Transferase(Phosphotransferase) domain 1"/>
    <property type="match status" value="1"/>
</dbReference>
<dbReference type="Pfam" id="PF01657">
    <property type="entry name" value="Stress-antifung"/>
    <property type="match status" value="2"/>
</dbReference>
<keyword evidence="6" id="KW-0808">Transferase</keyword>
<dbReference type="FunFam" id="3.30.430.20:FF:000002">
    <property type="entry name" value="Cysteine-rich receptor-like protein kinase 10"/>
    <property type="match status" value="1"/>
</dbReference>
<dbReference type="PROSITE" id="PS00107">
    <property type="entry name" value="PROTEIN_KINASE_ATP"/>
    <property type="match status" value="1"/>
</dbReference>
<evidence type="ECO:0000256" key="1">
    <source>
        <dbReference type="ARBA" id="ARBA00022729"/>
    </source>
</evidence>
<evidence type="ECO:0000313" key="7">
    <source>
        <dbReference type="Proteomes" id="UP000245207"/>
    </source>
</evidence>
<dbReference type="InterPro" id="IPR017441">
    <property type="entry name" value="Protein_kinase_ATP_BS"/>
</dbReference>
<accession>A0A2U1MRG0</accession>
<dbReference type="EMBL" id="PKPP01004547">
    <property type="protein sequence ID" value="PWA63848.1"/>
    <property type="molecule type" value="Genomic_DNA"/>
</dbReference>
<protein>
    <submittedName>
        <fullName evidence="6">Cysteine-rich RLK (RECEPTOR-like protein kinase) 25</fullName>
    </submittedName>
</protein>